<dbReference type="SMART" id="SM00220">
    <property type="entry name" value="S_TKc"/>
    <property type="match status" value="1"/>
</dbReference>
<proteinExistence type="inferred from homology"/>
<dbReference type="OrthoDB" id="40902at2759"/>
<dbReference type="InterPro" id="IPR008271">
    <property type="entry name" value="Ser/Thr_kinase_AS"/>
</dbReference>
<dbReference type="Proteomes" id="UP000572268">
    <property type="component" value="Unassembled WGS sequence"/>
</dbReference>
<comment type="subunit">
    <text evidence="2">Monomer.</text>
</comment>
<dbReference type="GO" id="GO:0005509">
    <property type="term" value="F:calcium ion binding"/>
    <property type="evidence" value="ECO:0007669"/>
    <property type="project" value="InterPro"/>
</dbReference>
<dbReference type="InterPro" id="IPR000719">
    <property type="entry name" value="Prot_kinase_dom"/>
</dbReference>
<evidence type="ECO:0000256" key="9">
    <source>
        <dbReference type="ARBA" id="ARBA00024334"/>
    </source>
</evidence>
<sequence length="492" mass="53644">MGNTSLAQIMEPLSLCQNPPPPEDEHSTQSIKASSDLLLPLEGNLPSIEPVYIPPERAVRAVFAIHRDIAFDRIYRKVKALGKGSYGDVYLAEEIDAAGRLVAVKELADGSSPAEGGSAIRCYSTEISALSALPPHPRIVRVFEAFENDDGMYQIVMEPCWGGELYDHIVHTARKRPSMARGLPEAEASSLMRQVLEALAFIHARYIVHRDVKAENFLFVDENDKSRLKLCDFGAAASLRAVAGGKAKGRIGTLSYAAPEVYRSEGADTRSDMWSAGVVLYVMLCAASPFRQSGDRSTKVVVHRVKAGSFIRNRPAWHNLSEAAVDLVTRLLIVEPSQRLTAAEALRHPFIRAASPSNTLCVSTPWTRRKLERYLAIPPQRKELLRTAASLVPESQLGDMSRLFAAADLDHDGQVDLNELDSLVIGDGMNPSPLETTSSMARGHSDLIFDYLDFIVAIDGAVTSEKLNSLSPAIARSSRSCGFLVQTPPALG</sequence>
<evidence type="ECO:0000256" key="3">
    <source>
        <dbReference type="ARBA" id="ARBA00022527"/>
    </source>
</evidence>
<name>A0A7J6MG97_PEROL</name>
<dbReference type="EMBL" id="JABANN010000007">
    <property type="protein sequence ID" value="KAF4675960.1"/>
    <property type="molecule type" value="Genomic_DNA"/>
</dbReference>
<keyword evidence="7" id="KW-0106">Calcium</keyword>
<evidence type="ECO:0000259" key="13">
    <source>
        <dbReference type="PROSITE" id="PS50222"/>
    </source>
</evidence>
<dbReference type="InterPro" id="IPR050205">
    <property type="entry name" value="CDPK_Ser/Thr_kinases"/>
</dbReference>
<evidence type="ECO:0000256" key="6">
    <source>
        <dbReference type="ARBA" id="ARBA00022777"/>
    </source>
</evidence>
<dbReference type="Pfam" id="PF00069">
    <property type="entry name" value="Pkinase"/>
    <property type="match status" value="1"/>
</dbReference>
<dbReference type="PANTHER" id="PTHR24349">
    <property type="entry name" value="SERINE/THREONINE-PROTEIN KINASE"/>
    <property type="match status" value="1"/>
</dbReference>
<dbReference type="PROSITE" id="PS00018">
    <property type="entry name" value="EF_HAND_1"/>
    <property type="match status" value="1"/>
</dbReference>
<dbReference type="FunFam" id="1.10.510.10:FF:000571">
    <property type="entry name" value="Maternal embryonic leucine zipper kinase"/>
    <property type="match status" value="1"/>
</dbReference>
<evidence type="ECO:0000259" key="12">
    <source>
        <dbReference type="PROSITE" id="PS50011"/>
    </source>
</evidence>
<dbReference type="SUPFAM" id="SSF47473">
    <property type="entry name" value="EF-hand"/>
    <property type="match status" value="1"/>
</dbReference>
<evidence type="ECO:0000313" key="15">
    <source>
        <dbReference type="EMBL" id="KAF4675960.1"/>
    </source>
</evidence>
<evidence type="ECO:0000313" key="16">
    <source>
        <dbReference type="Proteomes" id="UP000570595"/>
    </source>
</evidence>
<evidence type="ECO:0000256" key="4">
    <source>
        <dbReference type="ARBA" id="ARBA00022679"/>
    </source>
</evidence>
<dbReference type="InterPro" id="IPR002048">
    <property type="entry name" value="EF_hand_dom"/>
</dbReference>
<dbReference type="InterPro" id="IPR011009">
    <property type="entry name" value="Kinase-like_dom_sf"/>
</dbReference>
<dbReference type="PROSITE" id="PS00108">
    <property type="entry name" value="PROTEIN_KINASE_ST"/>
    <property type="match status" value="1"/>
</dbReference>
<evidence type="ECO:0000256" key="2">
    <source>
        <dbReference type="ARBA" id="ARBA00011245"/>
    </source>
</evidence>
<evidence type="ECO:0000313" key="14">
    <source>
        <dbReference type="EMBL" id="KAF4670593.1"/>
    </source>
</evidence>
<keyword evidence="4" id="KW-0808">Transferase</keyword>
<dbReference type="Gene3D" id="1.10.510.10">
    <property type="entry name" value="Transferase(Phosphotransferase) domain 1"/>
    <property type="match status" value="1"/>
</dbReference>
<evidence type="ECO:0000256" key="11">
    <source>
        <dbReference type="RuleBase" id="RU000304"/>
    </source>
</evidence>
<dbReference type="InterPro" id="IPR011992">
    <property type="entry name" value="EF-hand-dom_pair"/>
</dbReference>
<gene>
    <name evidence="15" type="ORF">FOL46_008571</name>
    <name evidence="14" type="ORF">FOZ61_010183</name>
</gene>
<evidence type="ECO:0000256" key="7">
    <source>
        <dbReference type="ARBA" id="ARBA00022837"/>
    </source>
</evidence>
<reference evidence="16 17" key="1">
    <citation type="submission" date="2020-04" db="EMBL/GenBank/DDBJ databases">
        <title>Perkinsus olseni comparative genomics.</title>
        <authorList>
            <person name="Bogema D.R."/>
        </authorList>
    </citation>
    <scope>NUCLEOTIDE SEQUENCE [LARGE SCALE GENOMIC DNA]</scope>
    <source>
        <strain evidence="14">ATCC PRA-179</strain>
        <strain evidence="15">ATCC PRA-31</strain>
    </source>
</reference>
<dbReference type="GO" id="GO:0004674">
    <property type="term" value="F:protein serine/threonine kinase activity"/>
    <property type="evidence" value="ECO:0007669"/>
    <property type="project" value="UniProtKB-KW"/>
</dbReference>
<dbReference type="Proteomes" id="UP000570595">
    <property type="component" value="Unassembled WGS sequence"/>
</dbReference>
<dbReference type="PROSITE" id="PS50222">
    <property type="entry name" value="EF_HAND_2"/>
    <property type="match status" value="1"/>
</dbReference>
<comment type="cofactor">
    <cofactor evidence="1">
        <name>Mg(2+)</name>
        <dbReference type="ChEBI" id="CHEBI:18420"/>
    </cofactor>
</comment>
<evidence type="ECO:0000256" key="1">
    <source>
        <dbReference type="ARBA" id="ARBA00001946"/>
    </source>
</evidence>
<dbReference type="EMBL" id="JABAHT010000008">
    <property type="protein sequence ID" value="KAF4670593.1"/>
    <property type="molecule type" value="Genomic_DNA"/>
</dbReference>
<dbReference type="GO" id="GO:0005524">
    <property type="term" value="F:ATP binding"/>
    <property type="evidence" value="ECO:0007669"/>
    <property type="project" value="UniProtKB-UniRule"/>
</dbReference>
<dbReference type="InterPro" id="IPR018247">
    <property type="entry name" value="EF_Hand_1_Ca_BS"/>
</dbReference>
<keyword evidence="5 10" id="KW-0547">Nucleotide-binding</keyword>
<evidence type="ECO:0000313" key="17">
    <source>
        <dbReference type="Proteomes" id="UP000572268"/>
    </source>
</evidence>
<keyword evidence="6" id="KW-0418">Kinase</keyword>
<evidence type="ECO:0000256" key="8">
    <source>
        <dbReference type="ARBA" id="ARBA00022840"/>
    </source>
</evidence>
<evidence type="ECO:0000256" key="5">
    <source>
        <dbReference type="ARBA" id="ARBA00022741"/>
    </source>
</evidence>
<dbReference type="PROSITE" id="PS50011">
    <property type="entry name" value="PROTEIN_KINASE_DOM"/>
    <property type="match status" value="1"/>
</dbReference>
<feature type="binding site" evidence="10">
    <location>
        <position position="105"/>
    </location>
    <ligand>
        <name>ATP</name>
        <dbReference type="ChEBI" id="CHEBI:30616"/>
    </ligand>
</feature>
<organism evidence="14 16">
    <name type="scientific">Perkinsus olseni</name>
    <name type="common">Perkinsus atlanticus</name>
    <dbReference type="NCBI Taxonomy" id="32597"/>
    <lineage>
        <taxon>Eukaryota</taxon>
        <taxon>Sar</taxon>
        <taxon>Alveolata</taxon>
        <taxon>Perkinsozoa</taxon>
        <taxon>Perkinsea</taxon>
        <taxon>Perkinsida</taxon>
        <taxon>Perkinsidae</taxon>
        <taxon>Perkinsus</taxon>
    </lineage>
</organism>
<keyword evidence="3 11" id="KW-0723">Serine/threonine-protein kinase</keyword>
<dbReference type="SUPFAM" id="SSF56112">
    <property type="entry name" value="Protein kinase-like (PK-like)"/>
    <property type="match status" value="1"/>
</dbReference>
<feature type="domain" description="Protein kinase" evidence="12">
    <location>
        <begin position="75"/>
        <end position="351"/>
    </location>
</feature>
<comment type="caution">
    <text evidence="14">The sequence shown here is derived from an EMBL/GenBank/DDBJ whole genome shotgun (WGS) entry which is preliminary data.</text>
</comment>
<dbReference type="AlphaFoldDB" id="A0A7J6MG97"/>
<dbReference type="InterPro" id="IPR017441">
    <property type="entry name" value="Protein_kinase_ATP_BS"/>
</dbReference>
<accession>A0A7J6MG97</accession>
<comment type="similarity">
    <text evidence="9">Belongs to the protein kinase superfamily. Ser/Thr protein kinase family. CDPK subfamily.</text>
</comment>
<feature type="domain" description="EF-hand" evidence="13">
    <location>
        <begin position="395"/>
        <end position="430"/>
    </location>
</feature>
<evidence type="ECO:0000256" key="10">
    <source>
        <dbReference type="PROSITE-ProRule" id="PRU10141"/>
    </source>
</evidence>
<protein>
    <submittedName>
        <fullName evidence="14">Uncharacterized protein</fullName>
    </submittedName>
</protein>
<keyword evidence="8 10" id="KW-0067">ATP-binding</keyword>
<dbReference type="PROSITE" id="PS00107">
    <property type="entry name" value="PROTEIN_KINASE_ATP"/>
    <property type="match status" value="1"/>
</dbReference>